<reference evidence="1 2" key="1">
    <citation type="submission" date="2017-12" db="EMBL/GenBank/DDBJ databases">
        <title>Sequencing, de novo assembly and annotation of complete genome of a new Thraustochytrid species, strain FCC1311.</title>
        <authorList>
            <person name="Sedici K."/>
            <person name="Godart F."/>
            <person name="Aiese Cigliano R."/>
            <person name="Sanseverino W."/>
            <person name="Barakat M."/>
            <person name="Ortet P."/>
            <person name="Marechal E."/>
            <person name="Cagnac O."/>
            <person name="Amato A."/>
        </authorList>
    </citation>
    <scope>NUCLEOTIDE SEQUENCE [LARGE SCALE GENOMIC DNA]</scope>
</reference>
<dbReference type="InterPro" id="IPR036663">
    <property type="entry name" value="Fumarylacetoacetase_C_sf"/>
</dbReference>
<proteinExistence type="predicted"/>
<dbReference type="EMBL" id="BEYU01000015">
    <property type="protein sequence ID" value="GBG25725.1"/>
    <property type="molecule type" value="Genomic_DNA"/>
</dbReference>
<organism evidence="1 2">
    <name type="scientific">Hondaea fermentalgiana</name>
    <dbReference type="NCBI Taxonomy" id="2315210"/>
    <lineage>
        <taxon>Eukaryota</taxon>
        <taxon>Sar</taxon>
        <taxon>Stramenopiles</taxon>
        <taxon>Bigyra</taxon>
        <taxon>Labyrinthulomycetes</taxon>
        <taxon>Thraustochytrida</taxon>
        <taxon>Thraustochytriidae</taxon>
        <taxon>Hondaea</taxon>
    </lineage>
</organism>
<dbReference type="Proteomes" id="UP000241890">
    <property type="component" value="Unassembled WGS sequence"/>
</dbReference>
<protein>
    <recommendedName>
        <fullName evidence="3">Fumarylacetoacetase-like C-terminal domain-containing protein</fullName>
    </recommendedName>
</protein>
<gene>
    <name evidence="1" type="ORF">FCC1311_030631</name>
</gene>
<dbReference type="InParanoid" id="A0A2R5G5A9"/>
<name>A0A2R5G5A9_9STRA</name>
<dbReference type="GO" id="GO:0005737">
    <property type="term" value="C:cytoplasm"/>
    <property type="evidence" value="ECO:0007669"/>
    <property type="project" value="TreeGrafter"/>
</dbReference>
<dbReference type="AlphaFoldDB" id="A0A2R5G5A9"/>
<dbReference type="GO" id="GO:0008684">
    <property type="term" value="F:2-oxopent-4-enoate hydratase activity"/>
    <property type="evidence" value="ECO:0007669"/>
    <property type="project" value="TreeGrafter"/>
</dbReference>
<evidence type="ECO:0008006" key="3">
    <source>
        <dbReference type="Google" id="ProtNLM"/>
    </source>
</evidence>
<dbReference type="PANTHER" id="PTHR30143">
    <property type="entry name" value="ACID HYDRATASE"/>
    <property type="match status" value="1"/>
</dbReference>
<dbReference type="SUPFAM" id="SSF56529">
    <property type="entry name" value="FAH"/>
    <property type="match status" value="1"/>
</dbReference>
<evidence type="ECO:0000313" key="2">
    <source>
        <dbReference type="Proteomes" id="UP000241890"/>
    </source>
</evidence>
<accession>A0A2R5G5A9</accession>
<dbReference type="PANTHER" id="PTHR30143:SF0">
    <property type="entry name" value="2-KETO-4-PENTENOATE HYDRATASE"/>
    <property type="match status" value="1"/>
</dbReference>
<comment type="caution">
    <text evidence="1">The sequence shown here is derived from an EMBL/GenBank/DDBJ whole genome shotgun (WGS) entry which is preliminary data.</text>
</comment>
<dbReference type="InterPro" id="IPR050772">
    <property type="entry name" value="Hydratase-Decarb/MhpD_sf"/>
</dbReference>
<evidence type="ECO:0000313" key="1">
    <source>
        <dbReference type="EMBL" id="GBG25725.1"/>
    </source>
</evidence>
<dbReference type="Gene3D" id="3.90.850.10">
    <property type="entry name" value="Fumarylacetoacetase-like, C-terminal domain"/>
    <property type="match status" value="1"/>
</dbReference>
<sequence>MLTQSGRAVAAGAARRLGLRGLSSAQTGGDLPRDAFGAAVLKFANGDDAAGLEAAEKLAAARIAEVRDGKPTLEGGSDVVVDIGIERGLWLQTKVGEALGRQDEAFTRAGFKVGATNAAGQKRLGLEEPFYGELYRQTVLLSQDADSAVTHAALSTRGIEAEWAFILAEDLPPRAPNGAPYSRADVARIVHAVAPSIEVTATRSVSPAAPGIFLADGAGNGSVLLGAKSLWRDVNDTEVQGADAMVVTTSMDNEVKCRGDGTQVLGHPLEGFLWLCNRTDRPAFSKGDVILSGAANGVLPLPASSLPASVAVEFHGWGCLDLTIDSVSWVESKKEDFAVGAQPFVSSDL</sequence>
<keyword evidence="2" id="KW-1185">Reference proteome</keyword>